<organism evidence="1 2">
    <name type="scientific">Gossypium tomentosum</name>
    <name type="common">Hawaiian cotton</name>
    <name type="synonym">Gossypium sandvicense</name>
    <dbReference type="NCBI Taxonomy" id="34277"/>
    <lineage>
        <taxon>Eukaryota</taxon>
        <taxon>Viridiplantae</taxon>
        <taxon>Streptophyta</taxon>
        <taxon>Embryophyta</taxon>
        <taxon>Tracheophyta</taxon>
        <taxon>Spermatophyta</taxon>
        <taxon>Magnoliopsida</taxon>
        <taxon>eudicotyledons</taxon>
        <taxon>Gunneridae</taxon>
        <taxon>Pentapetalae</taxon>
        <taxon>rosids</taxon>
        <taxon>malvids</taxon>
        <taxon>Malvales</taxon>
        <taxon>Malvaceae</taxon>
        <taxon>Malvoideae</taxon>
        <taxon>Gossypium</taxon>
    </lineage>
</organism>
<dbReference type="AlphaFoldDB" id="A0A5D2PVV5"/>
<reference evidence="1 2" key="1">
    <citation type="submission" date="2019-07" db="EMBL/GenBank/DDBJ databases">
        <title>WGS assembly of Gossypium tomentosum.</title>
        <authorList>
            <person name="Chen Z.J."/>
            <person name="Sreedasyam A."/>
            <person name="Ando A."/>
            <person name="Song Q."/>
            <person name="De L."/>
            <person name="Hulse-Kemp A."/>
            <person name="Ding M."/>
            <person name="Ye W."/>
            <person name="Kirkbride R."/>
            <person name="Jenkins J."/>
            <person name="Plott C."/>
            <person name="Lovell J."/>
            <person name="Lin Y.-M."/>
            <person name="Vaughn R."/>
            <person name="Liu B."/>
            <person name="Li W."/>
            <person name="Simpson S."/>
            <person name="Scheffler B."/>
            <person name="Saski C."/>
            <person name="Grover C."/>
            <person name="Hu G."/>
            <person name="Conover J."/>
            <person name="Carlson J."/>
            <person name="Shu S."/>
            <person name="Boston L."/>
            <person name="Williams M."/>
            <person name="Peterson D."/>
            <person name="Mcgee K."/>
            <person name="Jones D."/>
            <person name="Wendel J."/>
            <person name="Stelly D."/>
            <person name="Grimwood J."/>
            <person name="Schmutz J."/>
        </authorList>
    </citation>
    <scope>NUCLEOTIDE SEQUENCE [LARGE SCALE GENOMIC DNA]</scope>
    <source>
        <strain evidence="1">7179.01</strain>
    </source>
</reference>
<gene>
    <name evidence="1" type="ORF">ES332_A07G156000v1</name>
</gene>
<evidence type="ECO:0000313" key="1">
    <source>
        <dbReference type="EMBL" id="TYI19304.1"/>
    </source>
</evidence>
<evidence type="ECO:0000313" key="2">
    <source>
        <dbReference type="Proteomes" id="UP000322667"/>
    </source>
</evidence>
<dbReference type="EMBL" id="CM017616">
    <property type="protein sequence ID" value="TYI19304.1"/>
    <property type="molecule type" value="Genomic_DNA"/>
</dbReference>
<keyword evidence="2" id="KW-1185">Reference proteome</keyword>
<protein>
    <submittedName>
        <fullName evidence="1">Uncharacterized protein</fullName>
    </submittedName>
</protein>
<proteinExistence type="predicted"/>
<accession>A0A5D2PVV5</accession>
<dbReference type="Proteomes" id="UP000322667">
    <property type="component" value="Chromosome A07"/>
</dbReference>
<name>A0A5D2PVV5_GOSTO</name>
<sequence>MAWRSCSWSMARVEESVAEASRVSTENSIGILGLGYFGLFRLVGLSLII</sequence>